<dbReference type="PANTHER" id="PTHR34583:SF2">
    <property type="entry name" value="ANTIPORTER SUBUNIT MNHC2-RELATED"/>
    <property type="match status" value="1"/>
</dbReference>
<dbReference type="OrthoDB" id="9799219at2"/>
<keyword evidence="5 7" id="KW-1133">Transmembrane helix</keyword>
<dbReference type="GO" id="GO:0005886">
    <property type="term" value="C:plasma membrane"/>
    <property type="evidence" value="ECO:0007669"/>
    <property type="project" value="UniProtKB-SubCell"/>
</dbReference>
<keyword evidence="4 7" id="KW-0812">Transmembrane</keyword>
<evidence type="ECO:0000256" key="1">
    <source>
        <dbReference type="ARBA" id="ARBA00004651"/>
    </source>
</evidence>
<dbReference type="RefSeq" id="WP_103066546.1">
    <property type="nucleotide sequence ID" value="NZ_AZRL01000004.1"/>
</dbReference>
<keyword evidence="6 7" id="KW-0472">Membrane</keyword>
<keyword evidence="3" id="KW-1003">Cell membrane</keyword>
<comment type="subcellular location">
    <subcellularLocation>
        <location evidence="1">Cell membrane</location>
        <topology evidence="1">Multi-pass membrane protein</topology>
    </subcellularLocation>
</comment>
<feature type="transmembrane region" description="Helical" evidence="7">
    <location>
        <begin position="36"/>
        <end position="57"/>
    </location>
</feature>
<dbReference type="InterPro" id="IPR050601">
    <property type="entry name" value="CPA3_antiporter_subunitC"/>
</dbReference>
<evidence type="ECO:0000256" key="7">
    <source>
        <dbReference type="SAM" id="Phobius"/>
    </source>
</evidence>
<evidence type="ECO:0000313" key="9">
    <source>
        <dbReference type="Proteomes" id="UP000236434"/>
    </source>
</evidence>
<proteinExistence type="inferred from homology"/>
<dbReference type="Pfam" id="PF00420">
    <property type="entry name" value="Oxidored_q2"/>
    <property type="match status" value="1"/>
</dbReference>
<dbReference type="AlphaFoldDB" id="A0A2K1P4I9"/>
<feature type="transmembrane region" description="Helical" evidence="7">
    <location>
        <begin position="69"/>
        <end position="90"/>
    </location>
</feature>
<feature type="transmembrane region" description="Helical" evidence="7">
    <location>
        <begin position="6"/>
        <end position="24"/>
    </location>
</feature>
<evidence type="ECO:0000256" key="6">
    <source>
        <dbReference type="ARBA" id="ARBA00023136"/>
    </source>
</evidence>
<evidence type="ECO:0000256" key="5">
    <source>
        <dbReference type="ARBA" id="ARBA00022989"/>
    </source>
</evidence>
<reference evidence="8 9" key="1">
    <citation type="submission" date="2013-12" db="EMBL/GenBank/DDBJ databases">
        <title>Comparative genomics of Petrotoga isolates.</title>
        <authorList>
            <person name="Nesbo C.L."/>
            <person name="Charchuk R."/>
            <person name="Chow K."/>
        </authorList>
    </citation>
    <scope>NUCLEOTIDE SEQUENCE [LARGE SCALE GENOMIC DNA]</scope>
    <source>
        <strain evidence="8 9">DSM 13574</strain>
    </source>
</reference>
<accession>A0A2K1P4I9</accession>
<dbReference type="EMBL" id="AZRL01000004">
    <property type="protein sequence ID" value="PNR97709.1"/>
    <property type="molecule type" value="Genomic_DNA"/>
</dbReference>
<protein>
    <submittedName>
        <fullName evidence="8">Cation:proton antiporter</fullName>
    </submittedName>
</protein>
<evidence type="ECO:0000256" key="2">
    <source>
        <dbReference type="ARBA" id="ARBA00010388"/>
    </source>
</evidence>
<gene>
    <name evidence="8" type="ORF">X929_03000</name>
</gene>
<evidence type="ECO:0000313" key="8">
    <source>
        <dbReference type="EMBL" id="PNR97709.1"/>
    </source>
</evidence>
<comment type="similarity">
    <text evidence="2">Belongs to the CPA3 antiporters (TC 2.A.63) subunit C family.</text>
</comment>
<dbReference type="Proteomes" id="UP000236434">
    <property type="component" value="Unassembled WGS sequence"/>
</dbReference>
<organism evidence="8 9">
    <name type="scientific">Petrotoga olearia DSM 13574</name>
    <dbReference type="NCBI Taxonomy" id="1122955"/>
    <lineage>
        <taxon>Bacteria</taxon>
        <taxon>Thermotogati</taxon>
        <taxon>Thermotogota</taxon>
        <taxon>Thermotogae</taxon>
        <taxon>Petrotogales</taxon>
        <taxon>Petrotogaceae</taxon>
        <taxon>Petrotoga</taxon>
    </lineage>
</organism>
<evidence type="ECO:0000256" key="4">
    <source>
        <dbReference type="ARBA" id="ARBA00022692"/>
    </source>
</evidence>
<sequence length="111" mass="12001">MIQYLFLALFFVGIYGLLSSKNLVKMLISLNILELGLNLFIISIGYVNGGNAPIITFDSVSNYVDPLPQALVLTAIVIGFGTTALGLAFIRKVYVEKGSIEIDEIRGGSDD</sequence>
<dbReference type="PANTHER" id="PTHR34583">
    <property type="entry name" value="ANTIPORTER SUBUNIT MNHC2-RELATED"/>
    <property type="match status" value="1"/>
</dbReference>
<comment type="caution">
    <text evidence="8">The sequence shown here is derived from an EMBL/GenBank/DDBJ whole genome shotgun (WGS) entry which is preliminary data.</text>
</comment>
<evidence type="ECO:0000256" key="3">
    <source>
        <dbReference type="ARBA" id="ARBA00022475"/>
    </source>
</evidence>
<name>A0A2K1P4I9_9BACT</name>
<dbReference type="Gene3D" id="1.10.287.3510">
    <property type="match status" value="1"/>
</dbReference>
<dbReference type="InterPro" id="IPR039428">
    <property type="entry name" value="NUOK/Mnh_C1-like"/>
</dbReference>